<dbReference type="InterPro" id="IPR052910">
    <property type="entry name" value="ABC-Purine-Binding"/>
</dbReference>
<proteinExistence type="predicted"/>
<keyword evidence="1" id="KW-0732">Signal</keyword>
<dbReference type="PANTHER" id="PTHR43208:SF1">
    <property type="entry name" value="ABC TRANSPORTER SUBSTRATE-BINDING PROTEIN"/>
    <property type="match status" value="1"/>
</dbReference>
<reference evidence="3" key="1">
    <citation type="submission" date="2019-08" db="EMBL/GenBank/DDBJ databases">
        <authorList>
            <person name="Kucharzyk K."/>
            <person name="Murdoch R.W."/>
            <person name="Higgins S."/>
            <person name="Loffler F."/>
        </authorList>
    </citation>
    <scope>NUCLEOTIDE SEQUENCE</scope>
</reference>
<dbReference type="PANTHER" id="PTHR43208">
    <property type="entry name" value="ABC TRANSPORTER SUBSTRATE-BINDING PROTEIN"/>
    <property type="match status" value="1"/>
</dbReference>
<accession>A0A645B9U4</accession>
<feature type="domain" description="ABC transporter substrate-binding protein PnrA-like" evidence="2">
    <location>
        <begin position="38"/>
        <end position="312"/>
    </location>
</feature>
<organism evidence="3">
    <name type="scientific">bioreactor metagenome</name>
    <dbReference type="NCBI Taxonomy" id="1076179"/>
    <lineage>
        <taxon>unclassified sequences</taxon>
        <taxon>metagenomes</taxon>
        <taxon>ecological metagenomes</taxon>
    </lineage>
</organism>
<gene>
    <name evidence="3" type="ORF">SDC9_109068</name>
</gene>
<dbReference type="CDD" id="cd19963">
    <property type="entry name" value="PBP1_BMP-like"/>
    <property type="match status" value="1"/>
</dbReference>
<comment type="caution">
    <text evidence="3">The sequence shown here is derived from an EMBL/GenBank/DDBJ whole genome shotgun (WGS) entry which is preliminary data.</text>
</comment>
<dbReference type="GO" id="GO:0005886">
    <property type="term" value="C:plasma membrane"/>
    <property type="evidence" value="ECO:0007669"/>
    <property type="project" value="InterPro"/>
</dbReference>
<name>A0A645B9U4_9ZZZZ</name>
<dbReference type="Pfam" id="PF02608">
    <property type="entry name" value="Bmp"/>
    <property type="match status" value="1"/>
</dbReference>
<dbReference type="InterPro" id="IPR003760">
    <property type="entry name" value="PnrA-like"/>
</dbReference>
<dbReference type="Gene3D" id="3.40.50.2300">
    <property type="match status" value="2"/>
</dbReference>
<evidence type="ECO:0000313" key="3">
    <source>
        <dbReference type="EMBL" id="MPM62202.1"/>
    </source>
</evidence>
<sequence>MKKVISLVTSLLLATAIFAGCGNSGAAKTSSNNKDEIKVGFIYVGPPGDGGYTYQHDQGRKYLEEQLNVKTIAKENVKEDKAEVRKVIDGMVDEGANVIFSTSFGFMDGTEEAAKEYPNVKFFHASGYKSNTTNFVNYFGRIEEPRYLAGMVAGLKTKTNKIGFVSAFEIPECIRGINAFTLGAQAVNPDVKVVVKWAHTWYDPAIEKQAALALLDEGVDVLTQHMDSPAVQQAAEERGAFAVGYHSDMADKAPKANMTSAVWNWGPYYVDQVKKIQEGTWKPENYWGNMKDGVVDIAPLTANAPAGAKEKVEAAKADILSGKLNVFTGPLKDQSGKDRIAAGKTLTDEEQLSMDWFVQGVEGSPSAK</sequence>
<dbReference type="PROSITE" id="PS51257">
    <property type="entry name" value="PROKAR_LIPOPROTEIN"/>
    <property type="match status" value="1"/>
</dbReference>
<dbReference type="EMBL" id="VSSQ01018743">
    <property type="protein sequence ID" value="MPM62202.1"/>
    <property type="molecule type" value="Genomic_DNA"/>
</dbReference>
<evidence type="ECO:0000259" key="2">
    <source>
        <dbReference type="Pfam" id="PF02608"/>
    </source>
</evidence>
<protein>
    <submittedName>
        <fullName evidence="3">Purine-binding protein</fullName>
    </submittedName>
</protein>
<dbReference type="AlphaFoldDB" id="A0A645B9U4"/>
<evidence type="ECO:0000256" key="1">
    <source>
        <dbReference type="ARBA" id="ARBA00022729"/>
    </source>
</evidence>